<feature type="transmembrane region" description="Helical" evidence="5">
    <location>
        <begin position="162"/>
        <end position="180"/>
    </location>
</feature>
<dbReference type="GO" id="GO:0016020">
    <property type="term" value="C:membrane"/>
    <property type="evidence" value="ECO:0007669"/>
    <property type="project" value="UniProtKB-SubCell"/>
</dbReference>
<feature type="transmembrane region" description="Helical" evidence="5">
    <location>
        <begin position="121"/>
        <end position="142"/>
    </location>
</feature>
<comment type="subcellular location">
    <subcellularLocation>
        <location evidence="1">Membrane</location>
        <topology evidence="1">Multi-pass membrane protein</topology>
    </subcellularLocation>
</comment>
<gene>
    <name evidence="7" type="ORF">SAMN04488096_104158</name>
</gene>
<evidence type="ECO:0000313" key="7">
    <source>
        <dbReference type="EMBL" id="SHI76503.1"/>
    </source>
</evidence>
<feature type="transmembrane region" description="Helical" evidence="5">
    <location>
        <begin position="187"/>
        <end position="205"/>
    </location>
</feature>
<evidence type="ECO:0000256" key="3">
    <source>
        <dbReference type="ARBA" id="ARBA00022989"/>
    </source>
</evidence>
<protein>
    <recommendedName>
        <fullName evidence="6">Methylamine utilisation protein MauE domain-containing protein</fullName>
    </recommendedName>
</protein>
<dbReference type="EMBL" id="FQYY01000004">
    <property type="protein sequence ID" value="SHI76503.1"/>
    <property type="molecule type" value="Genomic_DNA"/>
</dbReference>
<keyword evidence="2 5" id="KW-0812">Transmembrane</keyword>
<proteinExistence type="predicted"/>
<organism evidence="7 8">
    <name type="scientific">Mesonia phycicola</name>
    <dbReference type="NCBI Taxonomy" id="579105"/>
    <lineage>
        <taxon>Bacteria</taxon>
        <taxon>Pseudomonadati</taxon>
        <taxon>Bacteroidota</taxon>
        <taxon>Flavobacteriia</taxon>
        <taxon>Flavobacteriales</taxon>
        <taxon>Flavobacteriaceae</taxon>
        <taxon>Mesonia</taxon>
    </lineage>
</organism>
<evidence type="ECO:0000256" key="4">
    <source>
        <dbReference type="ARBA" id="ARBA00023136"/>
    </source>
</evidence>
<feature type="transmembrane region" description="Helical" evidence="5">
    <location>
        <begin position="211"/>
        <end position="228"/>
    </location>
</feature>
<dbReference type="InterPro" id="IPR009908">
    <property type="entry name" value="Methylamine_util_MauE"/>
</dbReference>
<accession>A0A1M6DTK5</accession>
<dbReference type="Pfam" id="PF07291">
    <property type="entry name" value="MauE"/>
    <property type="match status" value="1"/>
</dbReference>
<sequence length="368" mass="42838">MKIDSKIRYFLAINNSAFLVAILLSFHLWVTNREFPLVPLLNGFPAINTSVSYFIFGIFVCLLIWQTLQPKPIITALFLSILGFLLVQDQMRWQPWVYIHSIFLIPFLFKNKKSSTFIQFYALILIGIYFWSGFHKFNIYFVDNIFPSFTRNFGFDFPGYRYFAYAIPIIEIVIAVGLLLKKTRKLAFTLALITHLIIVCWVNPWNGNSNFIIIPWNIAMILWGYFCFIKHEDTLQQIHLKSKLNLIAIAIVILPILNTFGLWPYYFSFNLYSGKGNTLYITVSEEDYFQQSESFKNSCASLINFSNKNTINLDKWSFQDLNVPVPAETRIHQYIITYFCKNNVDATFVSLDRNLVLSTAISSNCQSF</sequence>
<dbReference type="OrthoDB" id="1196478at2"/>
<name>A0A1M6DTK5_9FLAO</name>
<feature type="transmembrane region" description="Helical" evidence="5">
    <location>
        <begin position="244"/>
        <end position="266"/>
    </location>
</feature>
<feature type="transmembrane region" description="Helical" evidence="5">
    <location>
        <begin position="7"/>
        <end position="30"/>
    </location>
</feature>
<evidence type="ECO:0000256" key="5">
    <source>
        <dbReference type="SAM" id="Phobius"/>
    </source>
</evidence>
<dbReference type="Proteomes" id="UP000184225">
    <property type="component" value="Unassembled WGS sequence"/>
</dbReference>
<feature type="transmembrane region" description="Helical" evidence="5">
    <location>
        <begin position="42"/>
        <end position="65"/>
    </location>
</feature>
<keyword evidence="4 5" id="KW-0472">Membrane</keyword>
<feature type="domain" description="Methylamine utilisation protein MauE" evidence="6">
    <location>
        <begin position="117"/>
        <end position="199"/>
    </location>
</feature>
<evidence type="ECO:0000259" key="6">
    <source>
        <dbReference type="Pfam" id="PF07291"/>
    </source>
</evidence>
<keyword evidence="8" id="KW-1185">Reference proteome</keyword>
<evidence type="ECO:0000313" key="8">
    <source>
        <dbReference type="Proteomes" id="UP000184225"/>
    </source>
</evidence>
<evidence type="ECO:0000256" key="2">
    <source>
        <dbReference type="ARBA" id="ARBA00022692"/>
    </source>
</evidence>
<dbReference type="AlphaFoldDB" id="A0A1M6DTK5"/>
<dbReference type="RefSeq" id="WP_073149731.1">
    <property type="nucleotide sequence ID" value="NZ_FQYY01000004.1"/>
</dbReference>
<dbReference type="STRING" id="579105.SAMN04488096_104158"/>
<evidence type="ECO:0000256" key="1">
    <source>
        <dbReference type="ARBA" id="ARBA00004141"/>
    </source>
</evidence>
<keyword evidence="3 5" id="KW-1133">Transmembrane helix</keyword>
<reference evidence="7 8" key="1">
    <citation type="submission" date="2016-11" db="EMBL/GenBank/DDBJ databases">
        <authorList>
            <person name="Jaros S."/>
            <person name="Januszkiewicz K."/>
            <person name="Wedrychowicz H."/>
        </authorList>
    </citation>
    <scope>NUCLEOTIDE SEQUENCE [LARGE SCALE GENOMIC DNA]</scope>
    <source>
        <strain evidence="7 8">DSM 21425</strain>
    </source>
</reference>
<dbReference type="GO" id="GO:0030416">
    <property type="term" value="P:methylamine metabolic process"/>
    <property type="evidence" value="ECO:0007669"/>
    <property type="project" value="InterPro"/>
</dbReference>